<accession>A0A0F9Z9B9</accession>
<dbReference type="OrthoDB" id="4220372at2759"/>
<dbReference type="PANTHER" id="PTHR38791">
    <property type="entry name" value="ZN(II)2CYS6 TRANSCRIPTION FACTOR (EUROFUNG)-RELATED-RELATED"/>
    <property type="match status" value="1"/>
</dbReference>
<keyword evidence="2" id="KW-1133">Transmembrane helix</keyword>
<dbReference type="Proteomes" id="UP000034112">
    <property type="component" value="Unassembled WGS sequence"/>
</dbReference>
<evidence type="ECO:0000256" key="1">
    <source>
        <dbReference type="SAM" id="MobiDB-lite"/>
    </source>
</evidence>
<gene>
    <name evidence="3" type="ORF">THAR02_10701</name>
</gene>
<evidence type="ECO:0000313" key="4">
    <source>
        <dbReference type="Proteomes" id="UP000034112"/>
    </source>
</evidence>
<dbReference type="AlphaFoldDB" id="A0A0F9Z9B9"/>
<feature type="transmembrane region" description="Helical" evidence="2">
    <location>
        <begin position="141"/>
        <end position="161"/>
    </location>
</feature>
<sequence length="163" mass="17715">MAGTQDGKTKKQKKKRSSPSNDSDSTADKTSSSSSARRRQHGELLSLPRFNFSIPTESVAQVFFFRHYSMTGANKFYAIQSSTGLPTAKMLGIWAVGLAGVANSEKDHGVMALARTKYGLTLHSINEAIQKRGEATTECTVGAVVMMAMFEVSIFFLYLCVCG</sequence>
<feature type="region of interest" description="Disordered" evidence="1">
    <location>
        <begin position="1"/>
        <end position="40"/>
    </location>
</feature>
<feature type="compositionally biased region" description="Low complexity" evidence="1">
    <location>
        <begin position="20"/>
        <end position="35"/>
    </location>
</feature>
<organism evidence="3 4">
    <name type="scientific">Trichoderma harzianum</name>
    <name type="common">Hypocrea lixii</name>
    <dbReference type="NCBI Taxonomy" id="5544"/>
    <lineage>
        <taxon>Eukaryota</taxon>
        <taxon>Fungi</taxon>
        <taxon>Dikarya</taxon>
        <taxon>Ascomycota</taxon>
        <taxon>Pezizomycotina</taxon>
        <taxon>Sordariomycetes</taxon>
        <taxon>Hypocreomycetidae</taxon>
        <taxon>Hypocreales</taxon>
        <taxon>Hypocreaceae</taxon>
        <taxon>Trichoderma</taxon>
    </lineage>
</organism>
<evidence type="ECO:0000256" key="2">
    <source>
        <dbReference type="SAM" id="Phobius"/>
    </source>
</evidence>
<dbReference type="PANTHER" id="PTHR38791:SF5">
    <property type="entry name" value="TRANSCRIPTION FACTOR DBAG-RELATED"/>
    <property type="match status" value="1"/>
</dbReference>
<comment type="caution">
    <text evidence="3">The sequence shown here is derived from an EMBL/GenBank/DDBJ whole genome shotgun (WGS) entry which is preliminary data.</text>
</comment>
<dbReference type="InterPro" id="IPR053175">
    <property type="entry name" value="DHMBA_Reg_Transcription_Factor"/>
</dbReference>
<dbReference type="EMBL" id="JOKZ01000615">
    <property type="protein sequence ID" value="KKO97191.1"/>
    <property type="molecule type" value="Genomic_DNA"/>
</dbReference>
<proteinExistence type="predicted"/>
<keyword evidence="2" id="KW-0812">Transmembrane</keyword>
<protein>
    <submittedName>
        <fullName evidence="3">Uncharacterized protein</fullName>
    </submittedName>
</protein>
<evidence type="ECO:0000313" key="3">
    <source>
        <dbReference type="EMBL" id="KKO97191.1"/>
    </source>
</evidence>
<name>A0A0F9Z9B9_TRIHA</name>
<keyword evidence="2" id="KW-0472">Membrane</keyword>
<reference evidence="4" key="1">
    <citation type="journal article" date="2015" name="Genome Announc.">
        <title>Draft whole-genome sequence of the biocontrol agent Trichoderma harzianum T6776.</title>
        <authorList>
            <person name="Baroncelli R."/>
            <person name="Piaggeschi G."/>
            <person name="Fiorini L."/>
            <person name="Bertolini E."/>
            <person name="Zapparata A."/>
            <person name="Pe M.E."/>
            <person name="Sarrocco S."/>
            <person name="Vannacci G."/>
        </authorList>
    </citation>
    <scope>NUCLEOTIDE SEQUENCE [LARGE SCALE GENOMIC DNA]</scope>
    <source>
        <strain evidence="4">T6776</strain>
    </source>
</reference>